<evidence type="ECO:0000313" key="3">
    <source>
        <dbReference type="Proteomes" id="UP001359485"/>
    </source>
</evidence>
<dbReference type="Proteomes" id="UP001359485">
    <property type="component" value="Unassembled WGS sequence"/>
</dbReference>
<evidence type="ECO:0000313" key="2">
    <source>
        <dbReference type="EMBL" id="KAK6627711.1"/>
    </source>
</evidence>
<comment type="caution">
    <text evidence="2">The sequence shown here is derived from an EMBL/GenBank/DDBJ whole genome shotgun (WGS) entry which is preliminary data.</text>
</comment>
<organism evidence="2 3">
    <name type="scientific">Polyplax serrata</name>
    <name type="common">Common mouse louse</name>
    <dbReference type="NCBI Taxonomy" id="468196"/>
    <lineage>
        <taxon>Eukaryota</taxon>
        <taxon>Metazoa</taxon>
        <taxon>Ecdysozoa</taxon>
        <taxon>Arthropoda</taxon>
        <taxon>Hexapoda</taxon>
        <taxon>Insecta</taxon>
        <taxon>Pterygota</taxon>
        <taxon>Neoptera</taxon>
        <taxon>Paraneoptera</taxon>
        <taxon>Psocodea</taxon>
        <taxon>Troctomorpha</taxon>
        <taxon>Phthiraptera</taxon>
        <taxon>Anoplura</taxon>
        <taxon>Polyplacidae</taxon>
        <taxon>Polyplax</taxon>
    </lineage>
</organism>
<name>A0ABR1AVG4_POLSC</name>
<proteinExistence type="predicted"/>
<keyword evidence="3" id="KW-1185">Reference proteome</keyword>
<gene>
    <name evidence="2" type="ORF">RUM44_010190</name>
</gene>
<dbReference type="EMBL" id="JAWJWF010000045">
    <property type="protein sequence ID" value="KAK6627711.1"/>
    <property type="molecule type" value="Genomic_DNA"/>
</dbReference>
<protein>
    <submittedName>
        <fullName evidence="2">Uncharacterized protein</fullName>
    </submittedName>
</protein>
<accession>A0ABR1AVG4</accession>
<evidence type="ECO:0000256" key="1">
    <source>
        <dbReference type="SAM" id="MobiDB-lite"/>
    </source>
</evidence>
<reference evidence="2 3" key="1">
    <citation type="submission" date="2023-09" db="EMBL/GenBank/DDBJ databases">
        <title>Genomes of two closely related lineages of the louse Polyplax serrata with different host specificities.</title>
        <authorList>
            <person name="Martinu J."/>
            <person name="Tarabai H."/>
            <person name="Stefka J."/>
            <person name="Hypsa V."/>
        </authorList>
    </citation>
    <scope>NUCLEOTIDE SEQUENCE [LARGE SCALE GENOMIC DNA]</scope>
    <source>
        <strain evidence="2">98ZLc_SE</strain>
    </source>
</reference>
<feature type="compositionally biased region" description="Low complexity" evidence="1">
    <location>
        <begin position="61"/>
        <end position="75"/>
    </location>
</feature>
<feature type="region of interest" description="Disordered" evidence="1">
    <location>
        <begin position="162"/>
        <end position="200"/>
    </location>
</feature>
<sequence>MTKCEAEGSGPGYDRPFFTPQNLVFFLLLDDDGWERTPRKIPVIQLPRGRTFGEGSKTLPTSTSTSSSSSSSSSSKFFQLTPVLSLSMCLSTPLIINFPVESERPEMFHHFVVEYQFVKCVEPADRNSVEQLHNWSDVLKMYTEKGGVEVEIVMNQQAVKHEEVTSSGGGGGGSSSSCTEDCLPKNPIPTGRALEDSISERSSISGKFYEFVQVGRYRQSFRNGRDSDDISS</sequence>
<feature type="region of interest" description="Disordered" evidence="1">
    <location>
        <begin position="52"/>
        <end position="75"/>
    </location>
</feature>